<organism evidence="3 4">
    <name type="scientific">Cordyceps confragosa</name>
    <name type="common">Lecanicillium lecanii</name>
    <dbReference type="NCBI Taxonomy" id="2714763"/>
    <lineage>
        <taxon>Eukaryota</taxon>
        <taxon>Fungi</taxon>
        <taxon>Dikarya</taxon>
        <taxon>Ascomycota</taxon>
        <taxon>Pezizomycotina</taxon>
        <taxon>Sordariomycetes</taxon>
        <taxon>Hypocreomycetidae</taxon>
        <taxon>Hypocreales</taxon>
        <taxon>Cordycipitaceae</taxon>
        <taxon>Akanthomyces</taxon>
    </lineage>
</organism>
<dbReference type="OMA" id="FKWINGF"/>
<dbReference type="InterPro" id="IPR050593">
    <property type="entry name" value="LovG"/>
</dbReference>
<dbReference type="AlphaFoldDB" id="A0A179II26"/>
<comment type="caution">
    <text evidence="3">The sequence shown here is derived from an EMBL/GenBank/DDBJ whole genome shotgun (WGS) entry which is preliminary data.</text>
</comment>
<dbReference type="PANTHER" id="PTHR48070:SF4">
    <property type="entry name" value="ESTERASE ALNB"/>
    <property type="match status" value="1"/>
</dbReference>
<keyword evidence="4" id="KW-1185">Reference proteome</keyword>
<accession>A0A179II26</accession>
<dbReference type="GO" id="GO:0016787">
    <property type="term" value="F:hydrolase activity"/>
    <property type="evidence" value="ECO:0007669"/>
    <property type="project" value="UniProtKB-KW"/>
</dbReference>
<protein>
    <recommendedName>
        <fullName evidence="2">Serine hydrolase domain-containing protein</fullName>
    </recommendedName>
</protein>
<keyword evidence="1" id="KW-0378">Hydrolase</keyword>
<dbReference type="PANTHER" id="PTHR48070">
    <property type="entry name" value="ESTERASE OVCA2"/>
    <property type="match status" value="1"/>
</dbReference>
<gene>
    <name evidence="3" type="ORF">LLEC1_05369</name>
</gene>
<sequence length="292" mass="32420">MKILCLHGAYGSAKAFRTQLDPFVTKLERAGDVDFKFVDGQFPVNPPDGFGDYFGPPPYFRNIDFDGVDGLAKLVNNLRDNTEGESYEDTLRALLKSDNAIPGEGTINKTFSRIRQYLEEDSEIDVRARSMIMMAQGIDNGSNVNSAFREFSDILKEPQPRLHTSFMKFSKRRSTVRHVESRYVSPHSGGAQANPSFKYGIFFAGWPPSKVEDGQVKAVLADECEDMIDVPTCHIVGSLDPYLYGAMSLYGVCNEDNATLFDHGKGHTVPRDNTTIEELVASIRKTIADAGL</sequence>
<dbReference type="OrthoDB" id="414698at2759"/>
<name>A0A179II26_CORDF</name>
<dbReference type="GO" id="GO:0019748">
    <property type="term" value="P:secondary metabolic process"/>
    <property type="evidence" value="ECO:0007669"/>
    <property type="project" value="TreeGrafter"/>
</dbReference>
<proteinExistence type="predicted"/>
<feature type="domain" description="Serine hydrolase" evidence="2">
    <location>
        <begin position="192"/>
        <end position="277"/>
    </location>
</feature>
<evidence type="ECO:0000313" key="4">
    <source>
        <dbReference type="Proteomes" id="UP000243081"/>
    </source>
</evidence>
<evidence type="ECO:0000256" key="1">
    <source>
        <dbReference type="ARBA" id="ARBA00022801"/>
    </source>
</evidence>
<evidence type="ECO:0000313" key="3">
    <source>
        <dbReference type="EMBL" id="OAR01379.1"/>
    </source>
</evidence>
<dbReference type="GO" id="GO:0005634">
    <property type="term" value="C:nucleus"/>
    <property type="evidence" value="ECO:0007669"/>
    <property type="project" value="TreeGrafter"/>
</dbReference>
<dbReference type="Pfam" id="PF03959">
    <property type="entry name" value="FSH1"/>
    <property type="match status" value="2"/>
</dbReference>
<dbReference type="InterPro" id="IPR005645">
    <property type="entry name" value="FSH-like_dom"/>
</dbReference>
<dbReference type="EMBL" id="LUKN01001181">
    <property type="protein sequence ID" value="OAR01379.1"/>
    <property type="molecule type" value="Genomic_DNA"/>
</dbReference>
<evidence type="ECO:0000259" key="2">
    <source>
        <dbReference type="Pfam" id="PF03959"/>
    </source>
</evidence>
<dbReference type="Proteomes" id="UP000243081">
    <property type="component" value="Unassembled WGS sequence"/>
</dbReference>
<feature type="domain" description="Serine hydrolase" evidence="2">
    <location>
        <begin position="1"/>
        <end position="50"/>
    </location>
</feature>
<dbReference type="GO" id="GO:0005737">
    <property type="term" value="C:cytoplasm"/>
    <property type="evidence" value="ECO:0007669"/>
    <property type="project" value="TreeGrafter"/>
</dbReference>
<dbReference type="Gene3D" id="3.40.50.1820">
    <property type="entry name" value="alpha/beta hydrolase"/>
    <property type="match status" value="2"/>
</dbReference>
<reference evidence="3 4" key="1">
    <citation type="submission" date="2016-03" db="EMBL/GenBank/DDBJ databases">
        <title>Fine-scale spatial genetic structure of a fungal parasite of coffee scale insects.</title>
        <authorList>
            <person name="Jackson D."/>
            <person name="Zemenick K.A."/>
            <person name="Malloure B."/>
            <person name="Quandt C.A."/>
            <person name="James T.Y."/>
        </authorList>
    </citation>
    <scope>NUCLEOTIDE SEQUENCE [LARGE SCALE GENOMIC DNA]</scope>
    <source>
        <strain evidence="3 4">UM487</strain>
    </source>
</reference>
<dbReference type="InterPro" id="IPR029058">
    <property type="entry name" value="AB_hydrolase_fold"/>
</dbReference>